<evidence type="ECO:0000256" key="3">
    <source>
        <dbReference type="PROSITE-ProRule" id="PRU00708"/>
    </source>
</evidence>
<dbReference type="GO" id="GO:0008270">
    <property type="term" value="F:zinc ion binding"/>
    <property type="evidence" value="ECO:0007669"/>
    <property type="project" value="InterPro"/>
</dbReference>
<dbReference type="GO" id="GO:0003723">
    <property type="term" value="F:RNA binding"/>
    <property type="evidence" value="ECO:0007669"/>
    <property type="project" value="InterPro"/>
</dbReference>
<feature type="repeat" description="PPR" evidence="3">
    <location>
        <begin position="451"/>
        <end position="485"/>
    </location>
</feature>
<dbReference type="EMBL" id="SMMG02000004">
    <property type="protein sequence ID" value="KAA3476301.1"/>
    <property type="molecule type" value="Genomic_DNA"/>
</dbReference>
<name>A0A5B6W3V4_9ROSI</name>
<feature type="repeat" description="PPR" evidence="3">
    <location>
        <begin position="177"/>
        <end position="211"/>
    </location>
</feature>
<feature type="repeat" description="PPR" evidence="3">
    <location>
        <begin position="350"/>
        <end position="384"/>
    </location>
</feature>
<dbReference type="FunFam" id="1.25.40.10:FF:000598">
    <property type="entry name" value="pentatricopeptide repeat-containing protein At1g20230 isoform X2"/>
    <property type="match status" value="1"/>
</dbReference>
<dbReference type="PROSITE" id="PS51375">
    <property type="entry name" value="PPR"/>
    <property type="match status" value="5"/>
</dbReference>
<evidence type="ECO:0000256" key="1">
    <source>
        <dbReference type="ARBA" id="ARBA00006643"/>
    </source>
</evidence>
<dbReference type="AlphaFoldDB" id="A0A5B6W3V4"/>
<feature type="repeat" description="PPR" evidence="3">
    <location>
        <begin position="212"/>
        <end position="246"/>
    </location>
</feature>
<comment type="similarity">
    <text evidence="1">Belongs to the PPR family. PCMP-H subfamily.</text>
</comment>
<dbReference type="FunFam" id="1.25.40.10:FF:000031">
    <property type="entry name" value="Pentatricopeptide repeat-containing protein mitochondrial"/>
    <property type="match status" value="1"/>
</dbReference>
<dbReference type="InterPro" id="IPR046848">
    <property type="entry name" value="E_motif"/>
</dbReference>
<dbReference type="Pfam" id="PF13041">
    <property type="entry name" value="PPR_2"/>
    <property type="match status" value="3"/>
</dbReference>
<dbReference type="OrthoDB" id="428658at2759"/>
<comment type="caution">
    <text evidence="5">The sequence shown here is derived from an EMBL/GenBank/DDBJ whole genome shotgun (WGS) entry which is preliminary data.</text>
</comment>
<evidence type="ECO:0000313" key="5">
    <source>
        <dbReference type="EMBL" id="KAA3476301.1"/>
    </source>
</evidence>
<dbReference type="NCBIfam" id="TIGR00756">
    <property type="entry name" value="PPR"/>
    <property type="match status" value="7"/>
</dbReference>
<evidence type="ECO:0000259" key="4">
    <source>
        <dbReference type="Pfam" id="PF14432"/>
    </source>
</evidence>
<dbReference type="InterPro" id="IPR046960">
    <property type="entry name" value="PPR_At4g14850-like_plant"/>
</dbReference>
<dbReference type="PANTHER" id="PTHR47926">
    <property type="entry name" value="PENTATRICOPEPTIDE REPEAT-CONTAINING PROTEIN"/>
    <property type="match status" value="1"/>
</dbReference>
<keyword evidence="6" id="KW-1185">Reference proteome</keyword>
<dbReference type="PANTHER" id="PTHR47926:SF386">
    <property type="entry name" value="PENTATRICOPEPTIDE REPEAT-CONTAINING PROTEIN"/>
    <property type="match status" value="1"/>
</dbReference>
<reference evidence="5" key="1">
    <citation type="submission" date="2019-08" db="EMBL/GenBank/DDBJ databases">
        <authorList>
            <person name="Liu F."/>
        </authorList>
    </citation>
    <scope>NUCLEOTIDE SEQUENCE [LARGE SCALE GENOMIC DNA]</scope>
    <source>
        <strain evidence="5">PA1801</strain>
        <tissue evidence="5">Leaf</tissue>
    </source>
</reference>
<accession>A0A5B6W3V4</accession>
<evidence type="ECO:0000313" key="6">
    <source>
        <dbReference type="Proteomes" id="UP000325315"/>
    </source>
</evidence>
<dbReference type="Pfam" id="PF20431">
    <property type="entry name" value="E_motif"/>
    <property type="match status" value="1"/>
</dbReference>
<sequence>MTRQALPFLENLNTPILHCLYSAIASLSQTRQSHAFILKTGLLADTHLSTRLISRYANHHSFVEADLVLRSISDPSICSFSTLIYALNKSNLFTQSLNVFSRMLSHGVLLDTHVLPNVVKACGKLSALKFGREIHCIVCKYGFDSDSVVQASLVHLYLKSDRIRDARNVFERLPEGDVVTYGALLSAYARKGCVNEVKEIFSGMQSYGLEPNVVSWNGMITGFNQSGNYVEAVVMFQEMHSKGFQPDHITISSVLSAAGDMERFNIGIQVLCYVIKLGLLHCKFVISALIDMFGKCACAGDLMKAFEETNEELMDVVARNALLTALSRNGLVDVALEVFERFRVRGRELNVVSWTSMIAGCSQNGKDIEALELFREMQSAGVKPNSVTIPCLLPACGNIAALVHGKAAHGFALRTGITADVHVGSALVDMYAKCGRIHLSRLCFDRIPNTNSVCWNAIMGGYAMHGKANEAIDIFHLMQQKGQKPDFISFSCVLSACSQGGLTEQGWRFFNSMYEDYGIEAKMEHYSCMVNLLGRSGKLEEAYTMIKQMPFEPHACVWGALLSSCRLHNNIRLGEIAARNLFELEPNNPGNYILLSNIYASKAMWDEVDAVRDVMRSRGMKKNPGCSWIEIKNQVHMLLAGDKSNPQMTEIIEKLHKLSLEMKKAGYLPNTNLVLQDVDEQDKEQILCGHSEKLAVALGLLNTPPGSPLQIIKNLRICGDCHAVIKFISGFEGREIYVRDTNRFHHFKDGVCSCGDFWCFVIHLTSVSRALPLMLKEKGSKHQSFSLLGLQGTFTLKPKEIFGASVPLQCPPMSAYLINFEKMIYFWLMLNPDSDQEKLKACFIGSNLFIFAMITGIITKGEAFLSSQSGSQPPVGFGVWGPQLND</sequence>
<dbReference type="Gene3D" id="1.25.40.10">
    <property type="entry name" value="Tetratricopeptide repeat domain"/>
    <property type="match status" value="4"/>
</dbReference>
<protein>
    <submittedName>
        <fullName evidence="5">Pentatricopeptide repeat-containing protein</fullName>
    </submittedName>
</protein>
<dbReference type="Pfam" id="PF01535">
    <property type="entry name" value="PPR"/>
    <property type="match status" value="4"/>
</dbReference>
<organism evidence="5 6">
    <name type="scientific">Gossypium australe</name>
    <dbReference type="NCBI Taxonomy" id="47621"/>
    <lineage>
        <taxon>Eukaryota</taxon>
        <taxon>Viridiplantae</taxon>
        <taxon>Streptophyta</taxon>
        <taxon>Embryophyta</taxon>
        <taxon>Tracheophyta</taxon>
        <taxon>Spermatophyta</taxon>
        <taxon>Magnoliopsida</taxon>
        <taxon>eudicotyledons</taxon>
        <taxon>Gunneridae</taxon>
        <taxon>Pentapetalae</taxon>
        <taxon>rosids</taxon>
        <taxon>malvids</taxon>
        <taxon>Malvales</taxon>
        <taxon>Malvaceae</taxon>
        <taxon>Malvoideae</taxon>
        <taxon>Gossypium</taxon>
    </lineage>
</organism>
<dbReference type="InterPro" id="IPR032867">
    <property type="entry name" value="DYW_dom"/>
</dbReference>
<feature type="domain" description="DYW" evidence="4">
    <location>
        <begin position="666"/>
        <end position="758"/>
    </location>
</feature>
<dbReference type="Proteomes" id="UP000325315">
    <property type="component" value="Unassembled WGS sequence"/>
</dbReference>
<keyword evidence="2" id="KW-0677">Repeat</keyword>
<proteinExistence type="inferred from homology"/>
<dbReference type="FunFam" id="1.25.40.10:FF:000393">
    <property type="entry name" value="Pentatricopeptide repeat-containing protein At1g20230"/>
    <property type="match status" value="1"/>
</dbReference>
<dbReference type="Pfam" id="PF14432">
    <property type="entry name" value="DYW_deaminase"/>
    <property type="match status" value="1"/>
</dbReference>
<dbReference type="InterPro" id="IPR011990">
    <property type="entry name" value="TPR-like_helical_dom_sf"/>
</dbReference>
<dbReference type="GO" id="GO:0009451">
    <property type="term" value="P:RNA modification"/>
    <property type="evidence" value="ECO:0007669"/>
    <property type="project" value="InterPro"/>
</dbReference>
<dbReference type="InterPro" id="IPR002885">
    <property type="entry name" value="PPR_rpt"/>
</dbReference>
<dbReference type="FunFam" id="1.25.40.10:FF:000366">
    <property type="entry name" value="Pentatricopeptide (PPR) repeat-containing protein"/>
    <property type="match status" value="1"/>
</dbReference>
<feature type="repeat" description="PPR" evidence="3">
    <location>
        <begin position="315"/>
        <end position="349"/>
    </location>
</feature>
<evidence type="ECO:0000256" key="2">
    <source>
        <dbReference type="ARBA" id="ARBA00022737"/>
    </source>
</evidence>
<gene>
    <name evidence="5" type="ORF">EPI10_010294</name>
</gene>